<dbReference type="AlphaFoldDB" id="A0A6A4Z0S1"/>
<comment type="caution">
    <text evidence="1">The sequence shown here is derived from an EMBL/GenBank/DDBJ whole genome shotgun (WGS) entry which is preliminary data.</text>
</comment>
<dbReference type="EMBL" id="VJMI01021040">
    <property type="protein sequence ID" value="KAF0702694.1"/>
    <property type="molecule type" value="Genomic_DNA"/>
</dbReference>
<name>A0A6A4Z0S1_APHAT</name>
<proteinExistence type="predicted"/>
<organism evidence="1 2">
    <name type="scientific">Aphanomyces astaci</name>
    <name type="common">Crayfish plague agent</name>
    <dbReference type="NCBI Taxonomy" id="112090"/>
    <lineage>
        <taxon>Eukaryota</taxon>
        <taxon>Sar</taxon>
        <taxon>Stramenopiles</taxon>
        <taxon>Oomycota</taxon>
        <taxon>Saprolegniomycetes</taxon>
        <taxon>Saprolegniales</taxon>
        <taxon>Verrucalvaceae</taxon>
        <taxon>Aphanomyces</taxon>
    </lineage>
</organism>
<evidence type="ECO:0000313" key="2">
    <source>
        <dbReference type="Proteomes" id="UP000469452"/>
    </source>
</evidence>
<gene>
    <name evidence="1" type="ORF">AaE_015777</name>
</gene>
<evidence type="ECO:0000313" key="1">
    <source>
        <dbReference type="EMBL" id="KAF0702694.1"/>
    </source>
</evidence>
<protein>
    <submittedName>
        <fullName evidence="1">Uncharacterized protein</fullName>
    </submittedName>
</protein>
<reference evidence="1 2" key="1">
    <citation type="submission" date="2019-06" db="EMBL/GenBank/DDBJ databases">
        <title>Genomics analysis of Aphanomyces spp. identifies a new class of oomycete effector associated with host adaptation.</title>
        <authorList>
            <person name="Gaulin E."/>
        </authorList>
    </citation>
    <scope>NUCLEOTIDE SEQUENCE [LARGE SCALE GENOMIC DNA]</scope>
    <source>
        <strain evidence="1 2">E</strain>
    </source>
</reference>
<accession>A0A6A4Z0S1</accession>
<dbReference type="Proteomes" id="UP000469452">
    <property type="component" value="Unassembled WGS sequence"/>
</dbReference>
<sequence length="228" mass="26098">MAKAEWSSYVEKLWRAIYSIMHERLFVHCDGDMWYLSDVRLLDVTEARHHVELCPTGAFHTCNCYDFLSSMIPCVGVCQVFSRIEKRLFAVNNLAPRWRLSYHPLYLEALKHLNVTEPMPLTMRFNVYKKVHVPTSCAIRITKFPNACSTIEQQVANNSHLYRLFMTNLAPFEDGVGDETVRGSLEPFRLPQDAALIPLTFSDCPVATALVRAPHTRFVATLSLNVMC</sequence>
<dbReference type="VEuPathDB" id="FungiDB:H257_01009"/>